<evidence type="ECO:0000256" key="2">
    <source>
        <dbReference type="ARBA" id="ARBA00022679"/>
    </source>
</evidence>
<dbReference type="Proteomes" id="UP000574390">
    <property type="component" value="Unassembled WGS sequence"/>
</dbReference>
<evidence type="ECO:0000256" key="3">
    <source>
        <dbReference type="ARBA" id="ARBA00022741"/>
    </source>
</evidence>
<dbReference type="Pfam" id="PF00069">
    <property type="entry name" value="Pkinase"/>
    <property type="match status" value="1"/>
</dbReference>
<proteinExistence type="predicted"/>
<name>A0A7J6U6M3_PEROL</name>
<evidence type="ECO:0000256" key="4">
    <source>
        <dbReference type="ARBA" id="ARBA00022777"/>
    </source>
</evidence>
<reference evidence="7 8" key="1">
    <citation type="submission" date="2020-04" db="EMBL/GenBank/DDBJ databases">
        <title>Perkinsus olseni comparative genomics.</title>
        <authorList>
            <person name="Bogema D.R."/>
        </authorList>
    </citation>
    <scope>NUCLEOTIDE SEQUENCE [LARGE SCALE GENOMIC DNA]</scope>
    <source>
        <strain evidence="7">ATCC PRA-205</strain>
    </source>
</reference>
<comment type="caution">
    <text evidence="7">The sequence shown here is derived from an EMBL/GenBank/DDBJ whole genome shotgun (WGS) entry which is preliminary data.</text>
</comment>
<accession>A0A7J6U6M3</accession>
<feature type="non-terminal residue" evidence="7">
    <location>
        <position position="134"/>
    </location>
</feature>
<dbReference type="InterPro" id="IPR011009">
    <property type="entry name" value="Kinase-like_dom_sf"/>
</dbReference>
<dbReference type="EMBL" id="JABANM010002524">
    <property type="protein sequence ID" value="KAF4752407.1"/>
    <property type="molecule type" value="Genomic_DNA"/>
</dbReference>
<evidence type="ECO:0000256" key="1">
    <source>
        <dbReference type="ARBA" id="ARBA00022527"/>
    </source>
</evidence>
<evidence type="ECO:0000313" key="8">
    <source>
        <dbReference type="Proteomes" id="UP000574390"/>
    </source>
</evidence>
<dbReference type="Gene3D" id="1.10.510.10">
    <property type="entry name" value="Transferase(Phosphotransferase) domain 1"/>
    <property type="match status" value="1"/>
</dbReference>
<dbReference type="AlphaFoldDB" id="A0A7J6U6M3"/>
<dbReference type="InterPro" id="IPR000719">
    <property type="entry name" value="Prot_kinase_dom"/>
</dbReference>
<dbReference type="PANTHER" id="PTHR24350">
    <property type="entry name" value="SERINE/THREONINE-PROTEIN KINASE IAL-RELATED"/>
    <property type="match status" value="1"/>
</dbReference>
<keyword evidence="2" id="KW-0808">Transferase</keyword>
<dbReference type="GO" id="GO:0004674">
    <property type="term" value="F:protein serine/threonine kinase activity"/>
    <property type="evidence" value="ECO:0007669"/>
    <property type="project" value="UniProtKB-KW"/>
</dbReference>
<keyword evidence="4" id="KW-0418">Kinase</keyword>
<dbReference type="SUPFAM" id="SSF56112">
    <property type="entry name" value="Protein kinase-like (PK-like)"/>
    <property type="match status" value="1"/>
</dbReference>
<evidence type="ECO:0000259" key="6">
    <source>
        <dbReference type="PROSITE" id="PS50011"/>
    </source>
</evidence>
<dbReference type="PROSITE" id="PS50011">
    <property type="entry name" value="PROTEIN_KINASE_DOM"/>
    <property type="match status" value="1"/>
</dbReference>
<dbReference type="GO" id="GO:0005524">
    <property type="term" value="F:ATP binding"/>
    <property type="evidence" value="ECO:0007669"/>
    <property type="project" value="UniProtKB-KW"/>
</dbReference>
<gene>
    <name evidence="7" type="ORF">FOZ62_019862</name>
</gene>
<sequence length="134" mass="15149">QYPSVASDLWAYGVVMYQLLTGRPPEWADAAADEEMEDKIVHFEGANAGSDERLAGLSSDAQDLIKKLLNPNPELRPSIEEVMNHPWFAGMDIGDLYLEPVPEGYFRPVEKVQTETDTRWSKRQLSKVWSAQPN</sequence>
<evidence type="ECO:0000313" key="7">
    <source>
        <dbReference type="EMBL" id="KAF4752407.1"/>
    </source>
</evidence>
<keyword evidence="3" id="KW-0547">Nucleotide-binding</keyword>
<feature type="domain" description="Protein kinase" evidence="6">
    <location>
        <begin position="1"/>
        <end position="88"/>
    </location>
</feature>
<keyword evidence="5" id="KW-0067">ATP-binding</keyword>
<protein>
    <recommendedName>
        <fullName evidence="6">Protein kinase domain-containing protein</fullName>
    </recommendedName>
</protein>
<dbReference type="InterPro" id="IPR030616">
    <property type="entry name" value="Aur-like"/>
</dbReference>
<evidence type="ECO:0000256" key="5">
    <source>
        <dbReference type="ARBA" id="ARBA00022840"/>
    </source>
</evidence>
<organism evidence="7 8">
    <name type="scientific">Perkinsus olseni</name>
    <name type="common">Perkinsus atlanticus</name>
    <dbReference type="NCBI Taxonomy" id="32597"/>
    <lineage>
        <taxon>Eukaryota</taxon>
        <taxon>Sar</taxon>
        <taxon>Alveolata</taxon>
        <taxon>Perkinsozoa</taxon>
        <taxon>Perkinsea</taxon>
        <taxon>Perkinsida</taxon>
        <taxon>Perkinsidae</taxon>
        <taxon>Perkinsus</taxon>
    </lineage>
</organism>
<keyword evidence="1" id="KW-0723">Serine/threonine-protein kinase</keyword>
<feature type="non-terminal residue" evidence="7">
    <location>
        <position position="1"/>
    </location>
</feature>